<comment type="caution">
    <text evidence="2">The sequence shown here is derived from an EMBL/GenBank/DDBJ whole genome shotgun (WGS) entry which is preliminary data.</text>
</comment>
<organism evidence="2 3">
    <name type="scientific">Enterococcus raffinosus</name>
    <dbReference type="NCBI Taxonomy" id="71452"/>
    <lineage>
        <taxon>Bacteria</taxon>
        <taxon>Bacillati</taxon>
        <taxon>Bacillota</taxon>
        <taxon>Bacilli</taxon>
        <taxon>Lactobacillales</taxon>
        <taxon>Enterococcaceae</taxon>
        <taxon>Enterococcus</taxon>
    </lineage>
</organism>
<dbReference type="AlphaFoldDB" id="A0AAW8STC6"/>
<reference evidence="2" key="1">
    <citation type="submission" date="2023-03" db="EMBL/GenBank/DDBJ databases">
        <authorList>
            <person name="Shen W."/>
            <person name="Cai J."/>
        </authorList>
    </citation>
    <scope>NUCLEOTIDE SEQUENCE</scope>
    <source>
        <strain evidence="2">B646-2</strain>
    </source>
</reference>
<feature type="domain" description="DUF7336" evidence="1">
    <location>
        <begin position="20"/>
        <end position="74"/>
    </location>
</feature>
<dbReference type="GeneID" id="67042037"/>
<evidence type="ECO:0000313" key="3">
    <source>
        <dbReference type="Proteomes" id="UP001249240"/>
    </source>
</evidence>
<evidence type="ECO:0000313" key="2">
    <source>
        <dbReference type="EMBL" id="MDT2536756.1"/>
    </source>
</evidence>
<name>A0AAW8STC6_9ENTE</name>
<protein>
    <recommendedName>
        <fullName evidence="1">DUF7336 domain-containing protein</fullName>
    </recommendedName>
</protein>
<dbReference type="InterPro" id="IPR055760">
    <property type="entry name" value="DUF7336"/>
</dbReference>
<dbReference type="RefSeq" id="WP_028020217.1">
    <property type="nucleotide sequence ID" value="NZ_CABLCA010000004.1"/>
</dbReference>
<dbReference type="Pfam" id="PF24024">
    <property type="entry name" value="DUF7336"/>
    <property type="match status" value="1"/>
</dbReference>
<gene>
    <name evidence="2" type="ORF">P7D78_01350</name>
</gene>
<accession>A0AAW8STC6</accession>
<evidence type="ECO:0000259" key="1">
    <source>
        <dbReference type="Pfam" id="PF24024"/>
    </source>
</evidence>
<proteinExistence type="predicted"/>
<dbReference type="Proteomes" id="UP001249240">
    <property type="component" value="Unassembled WGS sequence"/>
</dbReference>
<sequence>MSKPRIIFALYHIYDRTFDNVDWREFKRIGIFSTKKQCEDVIETMKDSVGFRDYPVTCFKIFEYEVGKTYWRDEF</sequence>
<dbReference type="EMBL" id="JARPXM010000001">
    <property type="protein sequence ID" value="MDT2536756.1"/>
    <property type="molecule type" value="Genomic_DNA"/>
</dbReference>